<evidence type="ECO:0000256" key="13">
    <source>
        <dbReference type="SAM" id="SignalP"/>
    </source>
</evidence>
<feature type="compositionally biased region" description="Pro residues" evidence="11">
    <location>
        <begin position="569"/>
        <end position="582"/>
    </location>
</feature>
<keyword evidence="10" id="KW-0407">Ion channel</keyword>
<dbReference type="OMA" id="WDDSEYL"/>
<feature type="transmembrane region" description="Helical" evidence="12">
    <location>
        <begin position="172"/>
        <end position="192"/>
    </location>
</feature>
<evidence type="ECO:0000256" key="12">
    <source>
        <dbReference type="SAM" id="Phobius"/>
    </source>
</evidence>
<dbReference type="GO" id="GO:0015276">
    <property type="term" value="F:ligand-gated monoatomic ion channel activity"/>
    <property type="evidence" value="ECO:0007669"/>
    <property type="project" value="InterPro"/>
</dbReference>
<dbReference type="SUPFAM" id="SSF53850">
    <property type="entry name" value="Periplasmic binding protein-like II"/>
    <property type="match status" value="1"/>
</dbReference>
<dbReference type="STRING" id="554065.E1ZBQ8"/>
<evidence type="ECO:0000256" key="6">
    <source>
        <dbReference type="ARBA" id="ARBA00023136"/>
    </source>
</evidence>
<feature type="compositionally biased region" description="Low complexity" evidence="11">
    <location>
        <begin position="508"/>
        <end position="530"/>
    </location>
</feature>
<dbReference type="InterPro" id="IPR001320">
    <property type="entry name" value="Iontro_rcpt_C"/>
</dbReference>
<keyword evidence="7" id="KW-0675">Receptor</keyword>
<feature type="region of interest" description="Disordered" evidence="11">
    <location>
        <begin position="454"/>
        <end position="530"/>
    </location>
</feature>
<name>E1ZBQ8_CHLVA</name>
<feature type="compositionally biased region" description="Gly residues" evidence="11">
    <location>
        <begin position="550"/>
        <end position="560"/>
    </location>
</feature>
<evidence type="ECO:0000256" key="1">
    <source>
        <dbReference type="ARBA" id="ARBA00004141"/>
    </source>
</evidence>
<dbReference type="InterPro" id="IPR015683">
    <property type="entry name" value="Ionotropic_Glu_rcpt"/>
</dbReference>
<dbReference type="PANTHER" id="PTHR18966">
    <property type="entry name" value="IONOTROPIC GLUTAMATE RECEPTOR"/>
    <property type="match status" value="1"/>
</dbReference>
<protein>
    <recommendedName>
        <fullName evidence="14">Ionotropic glutamate receptor C-terminal domain-containing protein</fullName>
    </recommendedName>
</protein>
<dbReference type="Pfam" id="PF00060">
    <property type="entry name" value="Lig_chan"/>
    <property type="match status" value="1"/>
</dbReference>
<evidence type="ECO:0000256" key="3">
    <source>
        <dbReference type="ARBA" id="ARBA00022692"/>
    </source>
</evidence>
<dbReference type="KEGG" id="cvr:CHLNCDRAFT_144576"/>
<sequence>MPGALQRLLLLACSLAWAAGDELLVGPEAQPEPQPVEPAYWGDRIINVCTAETVPGEWAACRRRPPTAASNHWWLAPRLYEVVLFRRVAAQLGWAENRLNWTCWEDYDAMLGHLAAGDGVCDVSPAAIGVTPLTLQAGYVFTYPTLSAGYSVMVSTTQAGVDYWVFMESFEWSLWVALVLTCVGVGVVLWLLEPWAKPQRRPTRADFKAEDLQEHARDMSGRSLATNLVIMIFAFMMLIMVAIYTANTSANLTASLMQTRITGYQDLPGKRVVTWDDSEYLGDLARRGVIATGLPWDTEEDQLAMFEAVKNGTYDPLVLDSYVLDYGAAATCDLMTVGGIFQEYYGAVAFPSNFDEPGLLKAYNDILISIQKSGDMESMFKQYIQPPQPACKTTGVQQETQRVSGLWMLLGASIGIALCIVAASHVMVKGAKKVADTETFRSLRATSVAHLQRISTRRSAASGSGTSGGGAGSWRRRPVNSSASTLPGAGGSGATTTTTEQLEAAWSGGAQQQPQQQQPQTPQAQAAMGPAPRLISCTIELPSLASRGSSGSGDGGGGGDQPQQRRPPDAGPTPAPPGPAPSPCLTEAQLAAPAAVRDVVFAVQHLERLLLLRSPGPATPPC</sequence>
<evidence type="ECO:0000256" key="7">
    <source>
        <dbReference type="ARBA" id="ARBA00023170"/>
    </source>
</evidence>
<dbReference type="RefSeq" id="XP_005849003.1">
    <property type="nucleotide sequence ID" value="XM_005848941.1"/>
</dbReference>
<organism evidence="16">
    <name type="scientific">Chlorella variabilis</name>
    <name type="common">Green alga</name>
    <dbReference type="NCBI Taxonomy" id="554065"/>
    <lineage>
        <taxon>Eukaryota</taxon>
        <taxon>Viridiplantae</taxon>
        <taxon>Chlorophyta</taxon>
        <taxon>core chlorophytes</taxon>
        <taxon>Trebouxiophyceae</taxon>
        <taxon>Chlorellales</taxon>
        <taxon>Chlorellaceae</taxon>
        <taxon>Chlorella clade</taxon>
        <taxon>Chlorella</taxon>
    </lineage>
</organism>
<keyword evidence="3 12" id="KW-0812">Transmembrane</keyword>
<evidence type="ECO:0000256" key="5">
    <source>
        <dbReference type="ARBA" id="ARBA00023065"/>
    </source>
</evidence>
<evidence type="ECO:0000256" key="9">
    <source>
        <dbReference type="ARBA" id="ARBA00023286"/>
    </source>
</evidence>
<dbReference type="Proteomes" id="UP000008141">
    <property type="component" value="Unassembled WGS sequence"/>
</dbReference>
<evidence type="ECO:0000256" key="4">
    <source>
        <dbReference type="ARBA" id="ARBA00022989"/>
    </source>
</evidence>
<dbReference type="Gene3D" id="1.10.287.70">
    <property type="match status" value="1"/>
</dbReference>
<evidence type="ECO:0000256" key="8">
    <source>
        <dbReference type="ARBA" id="ARBA00023180"/>
    </source>
</evidence>
<dbReference type="OrthoDB" id="537665at2759"/>
<keyword evidence="13" id="KW-0732">Signal</keyword>
<keyword evidence="9" id="KW-1071">Ligand-gated ion channel</keyword>
<keyword evidence="8" id="KW-0325">Glycoprotein</keyword>
<feature type="transmembrane region" description="Helical" evidence="12">
    <location>
        <begin position="224"/>
        <end position="246"/>
    </location>
</feature>
<dbReference type="GO" id="GO:0016020">
    <property type="term" value="C:membrane"/>
    <property type="evidence" value="ECO:0007669"/>
    <property type="project" value="UniProtKB-SubCell"/>
</dbReference>
<evidence type="ECO:0000259" key="14">
    <source>
        <dbReference type="Pfam" id="PF00060"/>
    </source>
</evidence>
<keyword evidence="2" id="KW-0813">Transport</keyword>
<evidence type="ECO:0000256" key="10">
    <source>
        <dbReference type="ARBA" id="ARBA00023303"/>
    </source>
</evidence>
<evidence type="ECO:0000256" key="2">
    <source>
        <dbReference type="ARBA" id="ARBA00022448"/>
    </source>
</evidence>
<proteinExistence type="predicted"/>
<dbReference type="GeneID" id="17356074"/>
<dbReference type="AlphaFoldDB" id="E1ZBQ8"/>
<evidence type="ECO:0000313" key="16">
    <source>
        <dbReference type="Proteomes" id="UP000008141"/>
    </source>
</evidence>
<feature type="compositionally biased region" description="Low complexity" evidence="11">
    <location>
        <begin position="454"/>
        <end position="464"/>
    </location>
</feature>
<keyword evidence="6 12" id="KW-0472">Membrane</keyword>
<feature type="signal peptide" evidence="13">
    <location>
        <begin position="1"/>
        <end position="20"/>
    </location>
</feature>
<keyword evidence="4 12" id="KW-1133">Transmembrane helix</keyword>
<keyword evidence="5" id="KW-0406">Ion transport</keyword>
<evidence type="ECO:0000313" key="15">
    <source>
        <dbReference type="EMBL" id="EFN56901.1"/>
    </source>
</evidence>
<reference evidence="15 16" key="1">
    <citation type="journal article" date="2010" name="Plant Cell">
        <title>The Chlorella variabilis NC64A genome reveals adaptation to photosymbiosis, coevolution with viruses, and cryptic sex.</title>
        <authorList>
            <person name="Blanc G."/>
            <person name="Duncan G."/>
            <person name="Agarkova I."/>
            <person name="Borodovsky M."/>
            <person name="Gurnon J."/>
            <person name="Kuo A."/>
            <person name="Lindquist E."/>
            <person name="Lucas S."/>
            <person name="Pangilinan J."/>
            <person name="Polle J."/>
            <person name="Salamov A."/>
            <person name="Terry A."/>
            <person name="Yamada T."/>
            <person name="Dunigan D.D."/>
            <person name="Grigoriev I.V."/>
            <person name="Claverie J.M."/>
            <person name="Van Etten J.L."/>
        </authorList>
    </citation>
    <scope>NUCLEOTIDE SEQUENCE [LARGE SCALE GENOMIC DNA]</scope>
    <source>
        <strain evidence="15 16">NC64A</strain>
    </source>
</reference>
<feature type="region of interest" description="Disordered" evidence="11">
    <location>
        <begin position="544"/>
        <end position="585"/>
    </location>
</feature>
<comment type="subcellular location">
    <subcellularLocation>
        <location evidence="1">Membrane</location>
        <topology evidence="1">Multi-pass membrane protein</topology>
    </subcellularLocation>
</comment>
<accession>E1ZBQ8</accession>
<gene>
    <name evidence="15" type="ORF">CHLNCDRAFT_144576</name>
</gene>
<feature type="chain" id="PRO_5003156060" description="Ionotropic glutamate receptor C-terminal domain-containing protein" evidence="13">
    <location>
        <begin position="21"/>
        <end position="622"/>
    </location>
</feature>
<dbReference type="EMBL" id="GL433841">
    <property type="protein sequence ID" value="EFN56901.1"/>
    <property type="molecule type" value="Genomic_DNA"/>
</dbReference>
<dbReference type="InParanoid" id="E1ZBQ8"/>
<keyword evidence="16" id="KW-1185">Reference proteome</keyword>
<dbReference type="eggNOG" id="KOG4440">
    <property type="taxonomic scope" value="Eukaryota"/>
</dbReference>
<evidence type="ECO:0000256" key="11">
    <source>
        <dbReference type="SAM" id="MobiDB-lite"/>
    </source>
</evidence>
<feature type="transmembrane region" description="Helical" evidence="12">
    <location>
        <begin position="406"/>
        <end position="428"/>
    </location>
</feature>
<feature type="domain" description="Ionotropic glutamate receptor C-terminal" evidence="14">
    <location>
        <begin position="171"/>
        <end position="406"/>
    </location>
</feature>